<evidence type="ECO:0000256" key="3">
    <source>
        <dbReference type="ARBA" id="ARBA00022448"/>
    </source>
</evidence>
<dbReference type="GO" id="GO:0005886">
    <property type="term" value="C:plasma membrane"/>
    <property type="evidence" value="ECO:0007669"/>
    <property type="project" value="UniProtKB-SubCell"/>
</dbReference>
<evidence type="ECO:0000259" key="10">
    <source>
        <dbReference type="Pfam" id="PF00401"/>
    </source>
</evidence>
<evidence type="ECO:0000256" key="9">
    <source>
        <dbReference type="RuleBase" id="RU003656"/>
    </source>
</evidence>
<feature type="domain" description="ATP synthase epsilon subunit C-terminal" evidence="10">
    <location>
        <begin position="88"/>
        <end position="132"/>
    </location>
</feature>
<dbReference type="NCBIfam" id="TIGR01216">
    <property type="entry name" value="ATP_synt_epsi"/>
    <property type="match status" value="1"/>
</dbReference>
<gene>
    <name evidence="8" type="primary">atpC</name>
    <name evidence="12" type="ORF">A3J48_00760</name>
</gene>
<proteinExistence type="inferred from homology"/>
<sequence>MSSLHLKLVTPEQVVFEEEFDSLTVDTALGQITILPQHAFLVSALVPGELIARKDGGEQFVHISGGFLTVEPGSRVTILADAAERIHELDEKRAQEAVARAKRALAEEKMSAEEVAETEAALSRSLSRLQIVRRHGRRSRSVPGQDVETIS</sequence>
<keyword evidence="5 8" id="KW-0472">Membrane</keyword>
<dbReference type="GO" id="GO:0045259">
    <property type="term" value="C:proton-transporting ATP synthase complex"/>
    <property type="evidence" value="ECO:0007669"/>
    <property type="project" value="UniProtKB-KW"/>
</dbReference>
<dbReference type="Pfam" id="PF02823">
    <property type="entry name" value="ATP-synt_DE_N"/>
    <property type="match status" value="1"/>
</dbReference>
<dbReference type="InterPro" id="IPR036794">
    <property type="entry name" value="ATP_F1_dsu/esu_C_sf"/>
</dbReference>
<evidence type="ECO:0000313" key="12">
    <source>
        <dbReference type="EMBL" id="OGE86172.1"/>
    </source>
</evidence>
<dbReference type="Gene3D" id="2.60.15.10">
    <property type="entry name" value="F0F1 ATP synthase delta/epsilon subunit, N-terminal"/>
    <property type="match status" value="1"/>
</dbReference>
<keyword evidence="6 8" id="KW-0139">CF(1)</keyword>
<evidence type="ECO:0000256" key="4">
    <source>
        <dbReference type="ARBA" id="ARBA00023065"/>
    </source>
</evidence>
<protein>
    <recommendedName>
        <fullName evidence="8">ATP synthase epsilon chain</fullName>
    </recommendedName>
    <alternativeName>
        <fullName evidence="8">ATP synthase F1 sector epsilon subunit</fullName>
    </alternativeName>
    <alternativeName>
        <fullName evidence="8">F-ATPase epsilon subunit</fullName>
    </alternativeName>
</protein>
<keyword evidence="8" id="KW-1003">Cell membrane</keyword>
<dbReference type="CDD" id="cd12152">
    <property type="entry name" value="F1-ATPase_delta"/>
    <property type="match status" value="1"/>
</dbReference>
<dbReference type="InterPro" id="IPR001469">
    <property type="entry name" value="ATP_synth_F1_dsu/esu"/>
</dbReference>
<keyword evidence="8" id="KW-0375">Hydrogen ion transport</keyword>
<feature type="domain" description="ATP synthase F1 complex delta/epsilon subunit N-terminal" evidence="11">
    <location>
        <begin position="4"/>
        <end position="83"/>
    </location>
</feature>
<evidence type="ECO:0000256" key="1">
    <source>
        <dbReference type="ARBA" id="ARBA00004202"/>
    </source>
</evidence>
<comment type="similarity">
    <text evidence="2 8 9">Belongs to the ATPase epsilon chain family.</text>
</comment>
<evidence type="ECO:0000259" key="11">
    <source>
        <dbReference type="Pfam" id="PF02823"/>
    </source>
</evidence>
<dbReference type="PANTHER" id="PTHR13822">
    <property type="entry name" value="ATP SYNTHASE DELTA/EPSILON CHAIN"/>
    <property type="match status" value="1"/>
</dbReference>
<comment type="subunit">
    <text evidence="8 9">F-type ATPases have 2 components, CF(1) - the catalytic core - and CF(0) - the membrane proton channel. CF(1) has five subunits: alpha(3), beta(3), gamma(1), delta(1), epsilon(1). CF(0) has three main subunits: a, b and c.</text>
</comment>
<keyword evidence="7 8" id="KW-0066">ATP synthesis</keyword>
<comment type="caution">
    <text evidence="12">The sequence shown here is derived from an EMBL/GenBank/DDBJ whole genome shotgun (WGS) entry which is preliminary data.</text>
</comment>
<dbReference type="InterPro" id="IPR020547">
    <property type="entry name" value="ATP_synth_F1_esu_C"/>
</dbReference>
<dbReference type="STRING" id="1817832.A3J48_00760"/>
<reference evidence="12 13" key="1">
    <citation type="journal article" date="2016" name="Nat. Commun.">
        <title>Thousands of microbial genomes shed light on interconnected biogeochemical processes in an aquifer system.</title>
        <authorList>
            <person name="Anantharaman K."/>
            <person name="Brown C.T."/>
            <person name="Hug L.A."/>
            <person name="Sharon I."/>
            <person name="Castelle C.J."/>
            <person name="Probst A.J."/>
            <person name="Thomas B.C."/>
            <person name="Singh A."/>
            <person name="Wilkins M.J."/>
            <person name="Karaoz U."/>
            <person name="Brodie E.L."/>
            <person name="Williams K.H."/>
            <person name="Hubbard S.S."/>
            <person name="Banfield J.F."/>
        </authorList>
    </citation>
    <scope>NUCLEOTIDE SEQUENCE [LARGE SCALE GENOMIC DNA]</scope>
</reference>
<dbReference type="GO" id="GO:0005524">
    <property type="term" value="F:ATP binding"/>
    <property type="evidence" value="ECO:0007669"/>
    <property type="project" value="UniProtKB-UniRule"/>
</dbReference>
<comment type="function">
    <text evidence="8">Produces ATP from ADP in the presence of a proton gradient across the membrane.</text>
</comment>
<evidence type="ECO:0000256" key="5">
    <source>
        <dbReference type="ARBA" id="ARBA00023136"/>
    </source>
</evidence>
<dbReference type="InterPro" id="IPR036771">
    <property type="entry name" value="ATPsynth_dsu/esu_N"/>
</dbReference>
<evidence type="ECO:0000313" key="13">
    <source>
        <dbReference type="Proteomes" id="UP000176786"/>
    </source>
</evidence>
<keyword evidence="4 8" id="KW-0406">Ion transport</keyword>
<name>A0A1F5P8Y8_9BACT</name>
<dbReference type="InterPro" id="IPR020546">
    <property type="entry name" value="ATP_synth_F1_dsu/esu_N"/>
</dbReference>
<dbReference type="PANTHER" id="PTHR13822:SF10">
    <property type="entry name" value="ATP SYNTHASE EPSILON CHAIN, CHLOROPLASTIC"/>
    <property type="match status" value="1"/>
</dbReference>
<dbReference type="GO" id="GO:0046933">
    <property type="term" value="F:proton-transporting ATP synthase activity, rotational mechanism"/>
    <property type="evidence" value="ECO:0007669"/>
    <property type="project" value="UniProtKB-UniRule"/>
</dbReference>
<dbReference type="EMBL" id="MFES01000006">
    <property type="protein sequence ID" value="OGE86172.1"/>
    <property type="molecule type" value="Genomic_DNA"/>
</dbReference>
<organism evidence="12 13">
    <name type="scientific">Candidatus Doudnabacteria bacterium RIFCSPHIGHO2_02_FULL_46_11</name>
    <dbReference type="NCBI Taxonomy" id="1817832"/>
    <lineage>
        <taxon>Bacteria</taxon>
        <taxon>Candidatus Doudnaibacteriota</taxon>
    </lineage>
</organism>
<dbReference type="Pfam" id="PF00401">
    <property type="entry name" value="ATP-synt_DE"/>
    <property type="match status" value="1"/>
</dbReference>
<accession>A0A1F5P8Y8</accession>
<dbReference type="SUPFAM" id="SSF51344">
    <property type="entry name" value="Epsilon subunit of F1F0-ATP synthase N-terminal domain"/>
    <property type="match status" value="1"/>
</dbReference>
<dbReference type="Proteomes" id="UP000176786">
    <property type="component" value="Unassembled WGS sequence"/>
</dbReference>
<dbReference type="AlphaFoldDB" id="A0A1F5P8Y8"/>
<keyword evidence="3 8" id="KW-0813">Transport</keyword>
<dbReference type="HAMAP" id="MF_00530">
    <property type="entry name" value="ATP_synth_epsil_bac"/>
    <property type="match status" value="1"/>
</dbReference>
<evidence type="ECO:0000256" key="2">
    <source>
        <dbReference type="ARBA" id="ARBA00005712"/>
    </source>
</evidence>
<evidence type="ECO:0000256" key="8">
    <source>
        <dbReference type="HAMAP-Rule" id="MF_00530"/>
    </source>
</evidence>
<evidence type="ECO:0000256" key="6">
    <source>
        <dbReference type="ARBA" id="ARBA00023196"/>
    </source>
</evidence>
<comment type="subcellular location">
    <subcellularLocation>
        <location evidence="1 8">Cell membrane</location>
        <topology evidence="1 8">Peripheral membrane protein</topology>
    </subcellularLocation>
</comment>
<dbReference type="SUPFAM" id="SSF46604">
    <property type="entry name" value="Epsilon subunit of F1F0-ATP synthase C-terminal domain"/>
    <property type="match status" value="1"/>
</dbReference>
<evidence type="ECO:0000256" key="7">
    <source>
        <dbReference type="ARBA" id="ARBA00023310"/>
    </source>
</evidence>